<dbReference type="EMBL" id="LT635756">
    <property type="protein sequence ID" value="SGZ47249.1"/>
    <property type="molecule type" value="Genomic_DNA"/>
</dbReference>
<dbReference type="AlphaFoldDB" id="A0A1L0D634"/>
<keyword evidence="7 9" id="KW-0804">Transcription</keyword>
<feature type="domain" description="TFIIS-type" evidence="13">
    <location>
        <begin position="85"/>
        <end position="125"/>
    </location>
</feature>
<dbReference type="FunFam" id="2.20.25.10:FF:000016">
    <property type="entry name" value="DNA-directed RNA polymerase II subunit RPB9"/>
    <property type="match status" value="1"/>
</dbReference>
<feature type="binding site" evidence="10">
    <location>
        <position position="21"/>
    </location>
    <ligand>
        <name>Zn(2+)</name>
        <dbReference type="ChEBI" id="CHEBI:29105"/>
        <label>1</label>
    </ligand>
</feature>
<dbReference type="GO" id="GO:0003676">
    <property type="term" value="F:nucleic acid binding"/>
    <property type="evidence" value="ECO:0007669"/>
    <property type="project" value="InterPro"/>
</dbReference>
<keyword evidence="5 11" id="KW-0863">Zinc-finger</keyword>
<evidence type="ECO:0000259" key="13">
    <source>
        <dbReference type="PROSITE" id="PS51133"/>
    </source>
</evidence>
<proteinExistence type="inferred from homology"/>
<sequence length="126" mass="14616">MAKFTTKYSPNSTRMASFRFCAECNNMLYPREDKDNARLLYSCRNCDYTELSENPKVYRHELITNIGETAGVVQDIGNDPTLPRSNKTCPHCGNQECVFFQSQQKRKDTSMILFYVCLECKKVFRA</sequence>
<dbReference type="GO" id="GO:0006283">
    <property type="term" value="P:transcription-coupled nucleotide-excision repair"/>
    <property type="evidence" value="ECO:0007669"/>
    <property type="project" value="TreeGrafter"/>
</dbReference>
<feature type="zinc finger region" description="C4-type" evidence="11">
    <location>
        <begin position="21"/>
        <end position="46"/>
    </location>
</feature>
<dbReference type="GO" id="GO:0005730">
    <property type="term" value="C:nucleolus"/>
    <property type="evidence" value="ECO:0007669"/>
    <property type="project" value="UniProtKB-SubCell"/>
</dbReference>
<feature type="binding site" evidence="10">
    <location>
        <position position="120"/>
    </location>
    <ligand>
        <name>Zn(2+)</name>
        <dbReference type="ChEBI" id="CHEBI:29105"/>
        <label>2</label>
    </ligand>
</feature>
<dbReference type="Pfam" id="PF01096">
    <property type="entry name" value="Zn_ribbon_TFIIS"/>
    <property type="match status" value="1"/>
</dbReference>
<feature type="binding site" evidence="10">
    <location>
        <position position="89"/>
    </location>
    <ligand>
        <name>Zn(2+)</name>
        <dbReference type="ChEBI" id="CHEBI:29105"/>
        <label>2</label>
    </ligand>
</feature>
<evidence type="ECO:0000256" key="9">
    <source>
        <dbReference type="PIRNR" id="PIRNR005586"/>
    </source>
</evidence>
<reference evidence="14 15" key="1">
    <citation type="submission" date="2016-10" db="EMBL/GenBank/DDBJ databases">
        <authorList>
            <person name="de Groot N.N."/>
        </authorList>
    </citation>
    <scope>NUCLEOTIDE SEQUENCE [LARGE SCALE GENOMIC DNA]</scope>
    <source>
        <strain evidence="14 15">CBS 141442</strain>
    </source>
</reference>
<dbReference type="PROSITE" id="PS51133">
    <property type="entry name" value="ZF_TFIIS_2"/>
    <property type="match status" value="1"/>
</dbReference>
<dbReference type="Proteomes" id="UP000182334">
    <property type="component" value="Chromosome I"/>
</dbReference>
<dbReference type="GO" id="GO:0001193">
    <property type="term" value="P:maintenance of transcriptional fidelity during transcription elongation by RNA polymerase II"/>
    <property type="evidence" value="ECO:0007669"/>
    <property type="project" value="TreeGrafter"/>
</dbReference>
<dbReference type="PROSITE" id="PS01030">
    <property type="entry name" value="RNA_POL_M_15KD"/>
    <property type="match status" value="1"/>
</dbReference>
<feature type="binding site" evidence="10">
    <location>
        <position position="46"/>
    </location>
    <ligand>
        <name>Zn(2+)</name>
        <dbReference type="ChEBI" id="CHEBI:29105"/>
        <label>1</label>
    </ligand>
</feature>
<evidence type="ECO:0000256" key="10">
    <source>
        <dbReference type="PIRSR" id="PIRSR005586-1"/>
    </source>
</evidence>
<evidence type="ECO:0000256" key="6">
    <source>
        <dbReference type="ARBA" id="ARBA00022833"/>
    </source>
</evidence>
<dbReference type="CDD" id="cd10508">
    <property type="entry name" value="Zn-ribbon_RPB9"/>
    <property type="match status" value="1"/>
</dbReference>
<evidence type="ECO:0000256" key="5">
    <source>
        <dbReference type="ARBA" id="ARBA00022771"/>
    </source>
</evidence>
<evidence type="ECO:0000313" key="14">
    <source>
        <dbReference type="EMBL" id="SGZ47249.1"/>
    </source>
</evidence>
<dbReference type="InterPro" id="IPR012164">
    <property type="entry name" value="Rpa12/Rpb9/Rpc10/TFS"/>
</dbReference>
<dbReference type="InterPro" id="IPR019761">
    <property type="entry name" value="DNA-dir_RNA_pol-M_15_CS"/>
</dbReference>
<keyword evidence="4 10" id="KW-0479">Metal-binding</keyword>
<dbReference type="PANTHER" id="PTHR11239:SF1">
    <property type="entry name" value="DNA-DIRECTED RNA POLYMERASE II SUBUNIT RPB9"/>
    <property type="match status" value="1"/>
</dbReference>
<dbReference type="InterPro" id="IPR001222">
    <property type="entry name" value="Znf_TFIIS"/>
</dbReference>
<evidence type="ECO:0000256" key="12">
    <source>
        <dbReference type="RuleBase" id="RU003474"/>
    </source>
</evidence>
<comment type="similarity">
    <text evidence="9 12">Belongs to the archaeal rpoM/eukaryotic RPA12/RPB9/RPC11 RNA polymerase family.</text>
</comment>
<evidence type="ECO:0000256" key="1">
    <source>
        <dbReference type="ARBA" id="ARBA00004604"/>
    </source>
</evidence>
<feature type="binding site" evidence="10">
    <location>
        <position position="117"/>
    </location>
    <ligand>
        <name>Zn(2+)</name>
        <dbReference type="ChEBI" id="CHEBI:29105"/>
        <label>2</label>
    </ligand>
</feature>
<dbReference type="PIRSF" id="PIRSF005586">
    <property type="entry name" value="RNApol_RpoM"/>
    <property type="match status" value="1"/>
</dbReference>
<evidence type="ECO:0000256" key="3">
    <source>
        <dbReference type="ARBA" id="ARBA00022478"/>
    </source>
</evidence>
<evidence type="ECO:0000256" key="11">
    <source>
        <dbReference type="PIRSR" id="PIRSR005586-2"/>
    </source>
</evidence>
<dbReference type="SMART" id="SM00661">
    <property type="entry name" value="RPOL9"/>
    <property type="match status" value="1"/>
</dbReference>
<feature type="binding site" evidence="10">
    <location>
        <position position="92"/>
    </location>
    <ligand>
        <name>Zn(2+)</name>
        <dbReference type="ChEBI" id="CHEBI:29105"/>
        <label>2</label>
    </ligand>
</feature>
<evidence type="ECO:0000313" key="15">
    <source>
        <dbReference type="Proteomes" id="UP000182334"/>
    </source>
</evidence>
<dbReference type="Gene3D" id="2.20.25.10">
    <property type="match status" value="2"/>
</dbReference>
<accession>A0A1L0D634</accession>
<dbReference type="STRING" id="45354.A0A1L0D634"/>
<dbReference type="OrthoDB" id="282270at2759"/>
<evidence type="ECO:0000256" key="8">
    <source>
        <dbReference type="ARBA" id="ARBA00023242"/>
    </source>
</evidence>
<feature type="binding site" evidence="10">
    <location>
        <position position="24"/>
    </location>
    <ligand>
        <name>Zn(2+)</name>
        <dbReference type="ChEBI" id="CHEBI:29105"/>
        <label>1</label>
    </ligand>
</feature>
<keyword evidence="8 9" id="KW-0539">Nucleus</keyword>
<evidence type="ECO:0000256" key="4">
    <source>
        <dbReference type="ARBA" id="ARBA00022723"/>
    </source>
</evidence>
<comment type="function">
    <text evidence="9">DNA-dependent RNA polymerase catalyzes the transcription of DNA into RNA using the four ribonucleoside triphosphates as substrates.</text>
</comment>
<name>A0A1L0D634_9ASCO</name>
<evidence type="ECO:0000256" key="2">
    <source>
        <dbReference type="ARBA" id="ARBA00011730"/>
    </source>
</evidence>
<dbReference type="InterPro" id="IPR001529">
    <property type="entry name" value="Zn_ribbon_RPB9"/>
</dbReference>
<dbReference type="PANTHER" id="PTHR11239">
    <property type="entry name" value="DNA-DIRECTED RNA POLYMERASE"/>
    <property type="match status" value="1"/>
</dbReference>
<keyword evidence="3 9" id="KW-0240">DNA-directed RNA polymerase</keyword>
<keyword evidence="6 10" id="KW-0862">Zinc</keyword>
<comment type="subcellular location">
    <subcellularLocation>
        <location evidence="1">Nucleus</location>
        <location evidence="1">Nucleolus</location>
    </subcellularLocation>
</comment>
<dbReference type="Pfam" id="PF02150">
    <property type="entry name" value="Zn_ribbon_RPB9"/>
    <property type="match status" value="1"/>
</dbReference>
<dbReference type="SUPFAM" id="SSF57783">
    <property type="entry name" value="Zinc beta-ribbon"/>
    <property type="match status" value="2"/>
</dbReference>
<dbReference type="GO" id="GO:0003899">
    <property type="term" value="F:DNA-directed RNA polymerase activity"/>
    <property type="evidence" value="ECO:0007669"/>
    <property type="project" value="InterPro"/>
</dbReference>
<dbReference type="SMART" id="SM00440">
    <property type="entry name" value="ZnF_C2C2"/>
    <property type="match status" value="1"/>
</dbReference>
<comment type="subunit">
    <text evidence="2">Component of the RNA polymerase II (Pol II) complex consisting of 12 subunits.</text>
</comment>
<dbReference type="InterPro" id="IPR034012">
    <property type="entry name" value="Zn_ribbon_RPB9_C"/>
</dbReference>
<evidence type="ECO:0000256" key="7">
    <source>
        <dbReference type="ARBA" id="ARBA00023163"/>
    </source>
</evidence>
<organism evidence="14 15">
    <name type="scientific">Sungouiella intermedia</name>
    <dbReference type="NCBI Taxonomy" id="45354"/>
    <lineage>
        <taxon>Eukaryota</taxon>
        <taxon>Fungi</taxon>
        <taxon>Dikarya</taxon>
        <taxon>Ascomycota</taxon>
        <taxon>Saccharomycotina</taxon>
        <taxon>Pichiomycetes</taxon>
        <taxon>Metschnikowiaceae</taxon>
        <taxon>Sungouiella</taxon>
    </lineage>
</organism>
<protein>
    <recommendedName>
        <fullName evidence="9">DNA-directed RNA polymerase subunit</fullName>
    </recommendedName>
</protein>
<keyword evidence="15" id="KW-1185">Reference proteome</keyword>
<gene>
    <name evidence="14" type="ORF">SAMEA4029010_CIC11G00000003014</name>
</gene>
<feature type="binding site" evidence="10">
    <location>
        <position position="43"/>
    </location>
    <ligand>
        <name>Zn(2+)</name>
        <dbReference type="ChEBI" id="CHEBI:29105"/>
        <label>1</label>
    </ligand>
</feature>
<dbReference type="FunFam" id="2.20.25.10:FF:000008">
    <property type="entry name" value="DNA-directed RNA polymerase II subunit RPB9"/>
    <property type="match status" value="1"/>
</dbReference>
<dbReference type="GO" id="GO:0008270">
    <property type="term" value="F:zinc ion binding"/>
    <property type="evidence" value="ECO:0007669"/>
    <property type="project" value="UniProtKB-KW"/>
</dbReference>
<dbReference type="GO" id="GO:0005665">
    <property type="term" value="C:RNA polymerase II, core complex"/>
    <property type="evidence" value="ECO:0007669"/>
    <property type="project" value="TreeGrafter"/>
</dbReference>
<dbReference type="GO" id="GO:0006367">
    <property type="term" value="P:transcription initiation at RNA polymerase II promoter"/>
    <property type="evidence" value="ECO:0007669"/>
    <property type="project" value="TreeGrafter"/>
</dbReference>